<proteinExistence type="predicted"/>
<dbReference type="CDD" id="cd02440">
    <property type="entry name" value="AdoMet_MTases"/>
    <property type="match status" value="1"/>
</dbReference>
<evidence type="ECO:0000256" key="1">
    <source>
        <dbReference type="ARBA" id="ARBA00022603"/>
    </source>
</evidence>
<dbReference type="Gene3D" id="3.40.50.150">
    <property type="entry name" value="Vaccinia Virus protein VP39"/>
    <property type="match status" value="1"/>
</dbReference>
<dbReference type="PANTHER" id="PTHR43861">
    <property type="entry name" value="TRANS-ACONITATE 2-METHYLTRANSFERASE-RELATED"/>
    <property type="match status" value="1"/>
</dbReference>
<evidence type="ECO:0000313" key="5">
    <source>
        <dbReference type="EMBL" id="GAA1678778.1"/>
    </source>
</evidence>
<comment type="caution">
    <text evidence="5">The sequence shown here is derived from an EMBL/GenBank/DDBJ whole genome shotgun (WGS) entry which is preliminary data.</text>
</comment>
<dbReference type="Pfam" id="PF13649">
    <property type="entry name" value="Methyltransf_25"/>
    <property type="match status" value="1"/>
</dbReference>
<gene>
    <name evidence="5" type="ORF">GCM10009680_17740</name>
</gene>
<accession>A0ABP4SXA5</accession>
<keyword evidence="1 5" id="KW-0489">Methyltransferase</keyword>
<evidence type="ECO:0000256" key="3">
    <source>
        <dbReference type="SAM" id="MobiDB-lite"/>
    </source>
</evidence>
<feature type="region of interest" description="Disordered" evidence="3">
    <location>
        <begin position="1"/>
        <end position="22"/>
    </location>
</feature>
<feature type="domain" description="Methyltransferase" evidence="4">
    <location>
        <begin position="79"/>
        <end position="170"/>
    </location>
</feature>
<dbReference type="GO" id="GO:0008168">
    <property type="term" value="F:methyltransferase activity"/>
    <property type="evidence" value="ECO:0007669"/>
    <property type="project" value="UniProtKB-KW"/>
</dbReference>
<keyword evidence="2" id="KW-0808">Transferase</keyword>
<dbReference type="SUPFAM" id="SSF53335">
    <property type="entry name" value="S-adenosyl-L-methionine-dependent methyltransferases"/>
    <property type="match status" value="1"/>
</dbReference>
<evidence type="ECO:0000259" key="4">
    <source>
        <dbReference type="Pfam" id="PF13649"/>
    </source>
</evidence>
<dbReference type="InterPro" id="IPR029063">
    <property type="entry name" value="SAM-dependent_MTases_sf"/>
</dbReference>
<dbReference type="PANTHER" id="PTHR43861:SF1">
    <property type="entry name" value="TRANS-ACONITATE 2-METHYLTRANSFERASE"/>
    <property type="match status" value="1"/>
</dbReference>
<sequence>MLKGAEGASGTAPTQRKPFAERIRPQLPCSAVDIDDPKDLVRRGYDALSRHYEQSYATETKYRPWLGALQERISPAATVLDLGCGSGLPVARVLSAAGHRVTGVDISGEQIRRARELVPEAEFRRADATAVEFPAASFDAVVSLYALIHIPLAEQPPLLAKIATWLRPGGWFLGTTGHTAWTGTDDNWLGGGATMWWSHADAATYRDWLTQAGLTVQGEEFVPEGDSGHALFWARRPVAGE</sequence>
<evidence type="ECO:0000256" key="2">
    <source>
        <dbReference type="ARBA" id="ARBA00022679"/>
    </source>
</evidence>
<dbReference type="InterPro" id="IPR041698">
    <property type="entry name" value="Methyltransf_25"/>
</dbReference>
<evidence type="ECO:0000313" key="6">
    <source>
        <dbReference type="Proteomes" id="UP001499947"/>
    </source>
</evidence>
<reference evidence="6" key="1">
    <citation type="journal article" date="2019" name="Int. J. Syst. Evol. Microbiol.">
        <title>The Global Catalogue of Microorganisms (GCM) 10K type strain sequencing project: providing services to taxonomists for standard genome sequencing and annotation.</title>
        <authorList>
            <consortium name="The Broad Institute Genomics Platform"/>
            <consortium name="The Broad Institute Genome Sequencing Center for Infectious Disease"/>
            <person name="Wu L."/>
            <person name="Ma J."/>
        </authorList>
    </citation>
    <scope>NUCLEOTIDE SEQUENCE [LARGE SCALE GENOMIC DNA]</scope>
    <source>
        <strain evidence="6">JCM 13244</strain>
    </source>
</reference>
<organism evidence="5 6">
    <name type="scientific">Streptomyces yatensis</name>
    <dbReference type="NCBI Taxonomy" id="155177"/>
    <lineage>
        <taxon>Bacteria</taxon>
        <taxon>Bacillati</taxon>
        <taxon>Actinomycetota</taxon>
        <taxon>Actinomycetes</taxon>
        <taxon>Kitasatosporales</taxon>
        <taxon>Streptomycetaceae</taxon>
        <taxon>Streptomyces</taxon>
        <taxon>Streptomyces violaceusniger group</taxon>
    </lineage>
</organism>
<keyword evidence="6" id="KW-1185">Reference proteome</keyword>
<dbReference type="Proteomes" id="UP001499947">
    <property type="component" value="Unassembled WGS sequence"/>
</dbReference>
<protein>
    <submittedName>
        <fullName evidence="5">Class I SAM-dependent methyltransferase</fullName>
    </submittedName>
</protein>
<name>A0ABP4SXA5_9ACTN</name>
<dbReference type="EMBL" id="BAAALR010000024">
    <property type="protein sequence ID" value="GAA1678778.1"/>
    <property type="molecule type" value="Genomic_DNA"/>
</dbReference>
<dbReference type="GO" id="GO:0032259">
    <property type="term" value="P:methylation"/>
    <property type="evidence" value="ECO:0007669"/>
    <property type="project" value="UniProtKB-KW"/>
</dbReference>